<protein>
    <recommendedName>
        <fullName evidence="3">DUF4435 domain-containing protein</fullName>
    </recommendedName>
</protein>
<gene>
    <name evidence="1" type="ORF">MTBBW1_1210030</name>
</gene>
<evidence type="ECO:0008006" key="3">
    <source>
        <dbReference type="Google" id="ProtNLM"/>
    </source>
</evidence>
<dbReference type="OrthoDB" id="530493at2"/>
<evidence type="ECO:0000313" key="1">
    <source>
        <dbReference type="EMBL" id="SLM27990.1"/>
    </source>
</evidence>
<accession>A0A1W1H674</accession>
<reference evidence="1 2" key="1">
    <citation type="submission" date="2017-03" db="EMBL/GenBank/DDBJ databases">
        <authorList>
            <person name="Afonso C.L."/>
            <person name="Miller P.J."/>
            <person name="Scott M.A."/>
            <person name="Spackman E."/>
            <person name="Goraichik I."/>
            <person name="Dimitrov K.M."/>
            <person name="Suarez D.L."/>
            <person name="Swayne D.E."/>
        </authorList>
    </citation>
    <scope>NUCLEOTIDE SEQUENCE [LARGE SCALE GENOMIC DNA]</scope>
    <source>
        <strain evidence="1">PRJEB14757</strain>
    </source>
</reference>
<dbReference type="AlphaFoldDB" id="A0A1W1H674"/>
<organism evidence="1 2">
    <name type="scientific">Desulfamplus magnetovallimortis</name>
    <dbReference type="NCBI Taxonomy" id="1246637"/>
    <lineage>
        <taxon>Bacteria</taxon>
        <taxon>Pseudomonadati</taxon>
        <taxon>Thermodesulfobacteriota</taxon>
        <taxon>Desulfobacteria</taxon>
        <taxon>Desulfobacterales</taxon>
        <taxon>Desulfobacteraceae</taxon>
        <taxon>Desulfamplus</taxon>
    </lineage>
</organism>
<name>A0A1W1H674_9BACT</name>
<evidence type="ECO:0000313" key="2">
    <source>
        <dbReference type="Proteomes" id="UP000191931"/>
    </source>
</evidence>
<dbReference type="RefSeq" id="WP_080804370.1">
    <property type="nucleotide sequence ID" value="NZ_LT828546.1"/>
</dbReference>
<dbReference type="EMBL" id="FWEV01000026">
    <property type="protein sequence ID" value="SLM27990.1"/>
    <property type="molecule type" value="Genomic_DNA"/>
</dbReference>
<dbReference type="STRING" id="1246637.MTBBW1_1210030"/>
<keyword evidence="2" id="KW-1185">Reference proteome</keyword>
<proteinExistence type="predicted"/>
<sequence>MAKKNPCKHKGKKVLLVEGKSDCHVILALCEYHHISETFGIYECENDEALLKRLNALIIQPLPPETIGVVMDTDDSGASSRWQQIQQKIKDHGYLFPEMPNEKGSILPDNSGKPLIGIWLMPNNQDPGMLEDFLMEMAEESAMNAASQCVETAKQGGFTHFKQPHYSKAIIHTYLAWQDEPGKPLGQSVTAHALRPDTEIALIFVEWLSNLFKE</sequence>
<dbReference type="Pfam" id="PF11536">
    <property type="entry name" value="DUF3226"/>
    <property type="match status" value="1"/>
</dbReference>
<dbReference type="Proteomes" id="UP000191931">
    <property type="component" value="Unassembled WGS sequence"/>
</dbReference>
<dbReference type="InterPro" id="IPR024508">
    <property type="entry name" value="DUF3226"/>
</dbReference>